<accession>A0A3R8R5A3</accession>
<evidence type="ECO:0000256" key="2">
    <source>
        <dbReference type="ARBA" id="ARBA00023136"/>
    </source>
</evidence>
<dbReference type="SUPFAM" id="SSF49464">
    <property type="entry name" value="Carboxypeptidase regulatory domain-like"/>
    <property type="match status" value="1"/>
</dbReference>
<dbReference type="OrthoDB" id="1453181at2"/>
<evidence type="ECO:0000256" key="1">
    <source>
        <dbReference type="ARBA" id="ARBA00004442"/>
    </source>
</evidence>
<protein>
    <submittedName>
        <fullName evidence="4">TonB-dependent receptor</fullName>
    </submittedName>
</protein>
<keyword evidence="5" id="KW-1185">Reference proteome</keyword>
<proteinExistence type="predicted"/>
<comment type="caution">
    <text evidence="4">The sequence shown here is derived from an EMBL/GenBank/DDBJ whole genome shotgun (WGS) entry which is preliminary data.</text>
</comment>
<gene>
    <name evidence="4" type="ORF">DZC72_06870</name>
</gene>
<dbReference type="Pfam" id="PF13715">
    <property type="entry name" value="CarbopepD_reg_2"/>
    <property type="match status" value="1"/>
</dbReference>
<dbReference type="Gene3D" id="2.40.170.20">
    <property type="entry name" value="TonB-dependent receptor, beta-barrel domain"/>
    <property type="match status" value="1"/>
</dbReference>
<evidence type="ECO:0000313" key="5">
    <source>
        <dbReference type="Proteomes" id="UP000286990"/>
    </source>
</evidence>
<organism evidence="4 5">
    <name type="scientific">Maribacter algicola</name>
    <dbReference type="NCBI Taxonomy" id="2498892"/>
    <lineage>
        <taxon>Bacteria</taxon>
        <taxon>Pseudomonadati</taxon>
        <taxon>Bacteroidota</taxon>
        <taxon>Flavobacteriia</taxon>
        <taxon>Flavobacteriales</taxon>
        <taxon>Flavobacteriaceae</taxon>
        <taxon>Maribacter</taxon>
    </lineage>
</organism>
<keyword evidence="4" id="KW-0675">Receptor</keyword>
<dbReference type="InterPro" id="IPR036942">
    <property type="entry name" value="Beta-barrel_TonB_sf"/>
</dbReference>
<dbReference type="Proteomes" id="UP000286990">
    <property type="component" value="Unassembled WGS sequence"/>
</dbReference>
<evidence type="ECO:0000313" key="4">
    <source>
        <dbReference type="EMBL" id="RRQ50276.1"/>
    </source>
</evidence>
<dbReference type="RefSeq" id="WP_125222095.1">
    <property type="nucleotide sequence ID" value="NZ_QUSX01000001.1"/>
</dbReference>
<dbReference type="AlphaFoldDB" id="A0A3R8R5A3"/>
<sequence>MYKGIFLILIFVFFNTTFGQTGYSVSGTVFNETNDAPIEGAKINIEGHGLETSTNIEGSFLLRTDLIGEFIIRIAYQDYESKRIPVLLDGKELDLGIIVLKRDISFEQQDNLITLTDAELLDDESTSNALGLLQATRDVFLSRAAFDFGQAFFRVRGYDAQEGEVLLNGVPMNKLFDGRPQWNNWGGLNDITRNQEYSNGLDASDYTFGGILGNTNIDLRPSGLRAGTRISTSVSNRTYKGRLMATYNSGRKENGLAYALSGSRRWAKEGFIDGTLYDAYSLSGLLDYEINDNHSFLLSGIFTTNRRGRSSAITEEVFDLVGKKYNPYWGLQDGKIRNSRERFISEPMLMFNYFYTTNKLNLTLGMVYQNGNHKRSRLGYYNAPNPDPTYYRYLPSFYINSPIGANFISVEMAKNSFLRDPQLNWQNVYNANANSSLAGEAVYMLYNDVASDAQFTANLNGNFQWNPNIKVDFGIMNRYLTSKNFAEVDDLLGAEFHRDIDPFSDTRNDLDSNLEKREGDVFGYNYTFNASELRAYSQIQVDLNKWKFFLAGQFNQKAYQRTGKFQNERFLENSLGASRNITFSNFGVKGGLTHAITGRHWVTMQGALIKRAPLLQNVFVNPRESNALVPNVRTETVSTLDVNYFLRLPNLTGRITGYYTRFQDLTDINFFFVDSGVGSDFVQEVLTDLDKLHLGTELGLEYQVSSTVKLSLVSSTGKYVYASDPSVTINFDTASAEEELINVQGFQDLGPAKLKGYKLGQGPQQAFAFGMEYRDPKYWWVGVTANYLANNYANISTITRTDSFVLNPETGQRFPEATEENVEALLEQKRLDNFYLLNLVGGKSWLKNGKYLGVFASVTNLFDATFRTGGYEQSRNGNFGQLRQDNLSGTPSFAPKYWYGYGRTFFLNIALSF</sequence>
<evidence type="ECO:0000256" key="3">
    <source>
        <dbReference type="ARBA" id="ARBA00023237"/>
    </source>
</evidence>
<keyword evidence="2" id="KW-0472">Membrane</keyword>
<dbReference type="SUPFAM" id="SSF56935">
    <property type="entry name" value="Porins"/>
    <property type="match status" value="1"/>
</dbReference>
<keyword evidence="3" id="KW-0998">Cell outer membrane</keyword>
<dbReference type="InterPro" id="IPR008969">
    <property type="entry name" value="CarboxyPept-like_regulatory"/>
</dbReference>
<dbReference type="GO" id="GO:0009279">
    <property type="term" value="C:cell outer membrane"/>
    <property type="evidence" value="ECO:0007669"/>
    <property type="project" value="UniProtKB-SubCell"/>
</dbReference>
<name>A0A3R8R5A3_9FLAO</name>
<comment type="subcellular location">
    <subcellularLocation>
        <location evidence="1">Cell outer membrane</location>
    </subcellularLocation>
</comment>
<dbReference type="EMBL" id="QUSX01000001">
    <property type="protein sequence ID" value="RRQ50276.1"/>
    <property type="molecule type" value="Genomic_DNA"/>
</dbReference>
<dbReference type="Gene3D" id="2.60.40.1120">
    <property type="entry name" value="Carboxypeptidase-like, regulatory domain"/>
    <property type="match status" value="1"/>
</dbReference>
<reference evidence="5" key="1">
    <citation type="submission" date="2018-12" db="EMBL/GenBank/DDBJ databases">
        <title>Maribacter lutimaris sp. nov., isolated from marine sediment.</title>
        <authorList>
            <person name="Kim K.K."/>
        </authorList>
    </citation>
    <scope>NUCLEOTIDE SEQUENCE [LARGE SCALE GENOMIC DNA]</scope>
    <source>
        <strain evidence="5">PoM-212</strain>
    </source>
</reference>